<protein>
    <submittedName>
        <fullName evidence="6">Thioester reductase domain-containing protein</fullName>
    </submittedName>
</protein>
<dbReference type="SUPFAM" id="SSF47336">
    <property type="entry name" value="ACP-like"/>
    <property type="match status" value="1"/>
</dbReference>
<dbReference type="SUPFAM" id="SSF56801">
    <property type="entry name" value="Acetyl-CoA synthetase-like"/>
    <property type="match status" value="2"/>
</dbReference>
<keyword evidence="3" id="KW-0436">Ligase</keyword>
<dbReference type="Gene3D" id="3.40.50.12780">
    <property type="entry name" value="N-terminal domain of ligase-like"/>
    <property type="match status" value="1"/>
</dbReference>
<dbReference type="Gene3D" id="3.40.50.720">
    <property type="entry name" value="NAD(P)-binding Rossmann-like Domain"/>
    <property type="match status" value="2"/>
</dbReference>
<dbReference type="GO" id="GO:0005737">
    <property type="term" value="C:cytoplasm"/>
    <property type="evidence" value="ECO:0007669"/>
    <property type="project" value="TreeGrafter"/>
</dbReference>
<dbReference type="InterPro" id="IPR009081">
    <property type="entry name" value="PP-bd_ACP"/>
</dbReference>
<keyword evidence="1" id="KW-0596">Phosphopantetheine</keyword>
<dbReference type="InterPro" id="IPR036736">
    <property type="entry name" value="ACP-like_sf"/>
</dbReference>
<dbReference type="InterPro" id="IPR001242">
    <property type="entry name" value="Condensation_dom"/>
</dbReference>
<dbReference type="CDD" id="cd19543">
    <property type="entry name" value="DCL_NRPS"/>
    <property type="match status" value="1"/>
</dbReference>
<dbReference type="SMART" id="SM00822">
    <property type="entry name" value="PKS_KR"/>
    <property type="match status" value="1"/>
</dbReference>
<dbReference type="Gene3D" id="1.10.1200.10">
    <property type="entry name" value="ACP-like"/>
    <property type="match status" value="1"/>
</dbReference>
<dbReference type="SUPFAM" id="SSF52777">
    <property type="entry name" value="CoA-dependent acyltransferases"/>
    <property type="match status" value="2"/>
</dbReference>
<dbReference type="Pfam" id="PF00501">
    <property type="entry name" value="AMP-binding"/>
    <property type="match status" value="1"/>
</dbReference>
<keyword evidence="7" id="KW-1185">Reference proteome</keyword>
<evidence type="ECO:0000259" key="5">
    <source>
        <dbReference type="PROSITE" id="PS50075"/>
    </source>
</evidence>
<dbReference type="GO" id="GO:0016874">
    <property type="term" value="F:ligase activity"/>
    <property type="evidence" value="ECO:0007669"/>
    <property type="project" value="UniProtKB-KW"/>
</dbReference>
<dbReference type="GO" id="GO:0044550">
    <property type="term" value="P:secondary metabolite biosynthetic process"/>
    <property type="evidence" value="ECO:0007669"/>
    <property type="project" value="TreeGrafter"/>
</dbReference>
<dbReference type="GO" id="GO:0031177">
    <property type="term" value="F:phosphopantetheine binding"/>
    <property type="evidence" value="ECO:0007669"/>
    <property type="project" value="InterPro"/>
</dbReference>
<evidence type="ECO:0000256" key="2">
    <source>
        <dbReference type="ARBA" id="ARBA00022553"/>
    </source>
</evidence>
<dbReference type="KEGG" id="scor:J3U87_22595"/>
<evidence type="ECO:0000256" key="3">
    <source>
        <dbReference type="ARBA" id="ARBA00022598"/>
    </source>
</evidence>
<dbReference type="InterPro" id="IPR010080">
    <property type="entry name" value="Thioester_reductase-like_dom"/>
</dbReference>
<dbReference type="InterPro" id="IPR013120">
    <property type="entry name" value="FAR_NAD-bd"/>
</dbReference>
<dbReference type="Gene3D" id="3.30.559.10">
    <property type="entry name" value="Chloramphenicol acetyltransferase-like domain"/>
    <property type="match status" value="1"/>
</dbReference>
<dbReference type="SMART" id="SM00823">
    <property type="entry name" value="PKS_PP"/>
    <property type="match status" value="1"/>
</dbReference>
<reference evidence="6" key="1">
    <citation type="submission" date="2021-03" db="EMBL/GenBank/DDBJ databases">
        <title>Acanthopleuribacteraceae sp. M133.</title>
        <authorList>
            <person name="Wang G."/>
        </authorList>
    </citation>
    <scope>NUCLEOTIDE SEQUENCE</scope>
    <source>
        <strain evidence="6">M133</strain>
    </source>
</reference>
<organism evidence="6 7">
    <name type="scientific">Sulfidibacter corallicola</name>
    <dbReference type="NCBI Taxonomy" id="2818388"/>
    <lineage>
        <taxon>Bacteria</taxon>
        <taxon>Pseudomonadati</taxon>
        <taxon>Acidobacteriota</taxon>
        <taxon>Holophagae</taxon>
        <taxon>Acanthopleuribacterales</taxon>
        <taxon>Acanthopleuribacteraceae</taxon>
        <taxon>Sulfidibacter</taxon>
    </lineage>
</organism>
<dbReference type="PROSITE" id="PS50075">
    <property type="entry name" value="CARRIER"/>
    <property type="match status" value="1"/>
</dbReference>
<dbReference type="InterPro" id="IPR020806">
    <property type="entry name" value="PKS_PP-bd"/>
</dbReference>
<dbReference type="InterPro" id="IPR000873">
    <property type="entry name" value="AMP-dep_synth/lig_dom"/>
</dbReference>
<dbReference type="InterPro" id="IPR045851">
    <property type="entry name" value="AMP-bd_C_sf"/>
</dbReference>
<dbReference type="Pfam" id="PF00668">
    <property type="entry name" value="Condensation"/>
    <property type="match status" value="1"/>
</dbReference>
<dbReference type="InterPro" id="IPR057326">
    <property type="entry name" value="KR_dom"/>
</dbReference>
<dbReference type="InterPro" id="IPR036291">
    <property type="entry name" value="NAD(P)-bd_dom_sf"/>
</dbReference>
<name>A0A8A4TE50_SULCO</name>
<sequence>MTNGKKTNIQAIYPLSPMQKGILFHALREEGSDAYFMQLHGELAGRLDPEAFREAWLQVVMRHDVFRTLFVWKDRDEPIQVVLARIKLPWRVLDWRDLDAPERDARLASFLQEDRREGLKLDKAPLMRMTLIRTADDRHWFVWSTHHILLDAWCKKLVLNEVATTYGALVRGREPQLPSVPPYQSYIRWLKRQDLDRAEGFWRSCLDGFGAPTRLPRDTTDWVARGGVDRDAAERYGAREFRLSGDHTDRLVELARAHRLTVNTLVQACWAATLHAFGGDRDLVFGVTLSGRPEELPGVASMIGLFINTLPMRIAYRGDRSLRDWMDEIQARQMDLTRYGYTPLFEIQGWSKRSAGSPLFESILIFQNYPREAEEPGPEIAPSEHDVALSGIDVTGTAAYPLSLTASLRRELSLQLNFDRDQFRQNTVDRMVTLLERLLNGLETAFEEGLDRWIARAATPVTVDAVLRDDLVRRLDGEPGIADAAIALMCDGEERTRALAYVVPNGALDLQALRTRWLEANPELREFLGAIVPVTAIPLTAEGRVDLGALRGMAHWEACDLDHWQGQAAKIDGVRDAAVVIAEERPKLARLHLDDLLPSEARRQAEAAQSATPERDGAEAGEGAARELALADGGPLQLEGDEPATLSAAFLRTARLHGEQAIIHAFSDGTESVQSYRSLFDEACRVLGGLQAQGLGPKDRVVLQIVDPPRYFATFWACILGGIQPVTVAIPPAYTKDHALVQKLHNAWLLLARPTILASAGLVEPLDALRDQFDMADLAVIDVDALADHAPSERFHEPAPDDTAFFQLTSGSTGTPKCIQERHKSIVAHILGSKQHNRYVPGDRFMNWLPMDHIGSILKYHTGVLYGGYTQVQAATDLVLTDPLQWLDLMARHKVTHSWSANFGFKLVVTHLRNHPERTWDLAHLKFLLNAGEQVTMPVLRDFLELVAPFGIGPKVFQPAFGMAETCTGISYQTDFALDSGVARVDKGSLGGALRFHDPRADEDPATIAHFVSLGPPIPGVKLRIVDNDGALVPEGVIGRFQVLGDMVHPGYLNNEEANREAFLGDGWFNTGDLGFIRDKQLFITGREKETIVINGANFYCYEIEELVNDVDGVEPTFSGASAVVVPPNDQEELAIFFVPEPGCEDFGLVERIRAKVAAAMGLSATYVVPMTRDDFPKTTSGKIQRGQLRKRFESGAFADILKQVDLHLGNARTLPNWFYRPLWRRDDRLGPVAADGRTLALFHDGDEAGRRLESMDFGFDRTLVVVSGSHFERIDAYRFQVDPADPAQWAELFDQLHADHLVPDKMCCAWLLGDHSLDRRVARWLPLLQTLGRRAEPRSLHLQWLSLGAQAVLAGESGDPDSAAIRSLLATAAGEVSELTASSVDVDRLDGDGMVSVVAEVSRGEVRDVAWRDGMRYSLTLSHAAPNTMKRRPLPLRPNAMVLVSGGLGGIGTRLANFLVERLGLRLLLIGRTPLEALSDERRQDWAVLSGRSQTVAYEAVDITDRDVLADAVARWERIWSCRLDAVFHLAGASGECPLAEETPAHFQATLAAKVQGARVLHDLLRDRPEALWVAFSSVNGHFGGNRYGAYATACGFLDAFAAWRRAQGFANSHTLAWTQWHELGMSAGFRFTEAARARGFLPLDPEEGMHSLLAALCREPGLQLIGLDHGNPQLGGAVAAPIRALQTVRGFYEGDAAAMMTLNRLYVCNAFGSPVPCTWRRVETLTRDAEGLPDVAHLMALDREGAQKQAYLAPRTDLEKELAAIWQELLQVAKVGVHDHFFELGGHSITATQLVLRIRKALGLEMSIQQLFDAPTVAQLAVVLGGEPIETHDGERVVAAPFESDLQLDPTITAEGCEGASEQPRRLLLTGATGFVGAFLLDRLLREPDVDLWCPVRATDPAAARARLDESLARYRIDLGARRARVHVVVGDLEQPRLGLSEAAWTELAENLDAIYHNGARVNFVLPYSALRAANVTGTVEILRLATTIRLKPVHYVSTLSAIPAELHADRPFPEEGEARAAHGDMNGYERSKWVAEALVGQSMSRGLPATILRLGRVSGHSVSGACASDDMMVRLIQGSVMAGVAPRVPLSLQMAPVDFICGAMVALTRDDTCFGKAFHLFNRHGADLDTLFDVAREAGFAIEKVAPDRWRERVVALAAASPDNPLFPLLASLVPGESAGGGTDRTGGNAPSGEPYADTRTRAALAAAGITYPPVDADLLRAYFRYFREAGLLIPPNAT</sequence>
<dbReference type="PANTHER" id="PTHR45527">
    <property type="entry name" value="NONRIBOSOMAL PEPTIDE SYNTHETASE"/>
    <property type="match status" value="1"/>
</dbReference>
<dbReference type="PANTHER" id="PTHR45527:SF1">
    <property type="entry name" value="FATTY ACID SYNTHASE"/>
    <property type="match status" value="1"/>
</dbReference>
<evidence type="ECO:0000313" key="7">
    <source>
        <dbReference type="Proteomes" id="UP000663929"/>
    </source>
</evidence>
<dbReference type="NCBIfam" id="TIGR01746">
    <property type="entry name" value="Thioester-redct"/>
    <property type="match status" value="1"/>
</dbReference>
<dbReference type="PROSITE" id="PS00455">
    <property type="entry name" value="AMP_BINDING"/>
    <property type="match status" value="1"/>
</dbReference>
<dbReference type="Gene3D" id="3.30.559.30">
    <property type="entry name" value="Nonribosomal peptide synthetase, condensation domain"/>
    <property type="match status" value="1"/>
</dbReference>
<dbReference type="CDD" id="cd05235">
    <property type="entry name" value="SDR_e1"/>
    <property type="match status" value="1"/>
</dbReference>
<dbReference type="Pfam" id="PF08659">
    <property type="entry name" value="KR"/>
    <property type="match status" value="1"/>
</dbReference>
<feature type="domain" description="Carrier" evidence="5">
    <location>
        <begin position="1755"/>
        <end position="1830"/>
    </location>
</feature>
<dbReference type="Pfam" id="PF07993">
    <property type="entry name" value="NAD_binding_4"/>
    <property type="match status" value="1"/>
</dbReference>
<dbReference type="GO" id="GO:0043041">
    <property type="term" value="P:amino acid activation for nonribosomal peptide biosynthetic process"/>
    <property type="evidence" value="ECO:0007669"/>
    <property type="project" value="TreeGrafter"/>
</dbReference>
<dbReference type="Pfam" id="PF00550">
    <property type="entry name" value="PP-binding"/>
    <property type="match status" value="1"/>
</dbReference>
<dbReference type="InterPro" id="IPR013968">
    <property type="entry name" value="PKS_KR"/>
</dbReference>
<evidence type="ECO:0000256" key="1">
    <source>
        <dbReference type="ARBA" id="ARBA00022450"/>
    </source>
</evidence>
<dbReference type="GO" id="GO:0072330">
    <property type="term" value="P:monocarboxylic acid biosynthetic process"/>
    <property type="evidence" value="ECO:0007669"/>
    <property type="project" value="UniProtKB-ARBA"/>
</dbReference>
<dbReference type="CDD" id="cd08953">
    <property type="entry name" value="KR_2_SDR_x"/>
    <property type="match status" value="1"/>
</dbReference>
<accession>A0A8A4TE50</accession>
<evidence type="ECO:0000256" key="4">
    <source>
        <dbReference type="SAM" id="MobiDB-lite"/>
    </source>
</evidence>
<gene>
    <name evidence="6" type="ORF">J3U87_22595</name>
</gene>
<dbReference type="Proteomes" id="UP000663929">
    <property type="component" value="Chromosome"/>
</dbReference>
<feature type="region of interest" description="Disordered" evidence="4">
    <location>
        <begin position="602"/>
        <end position="624"/>
    </location>
</feature>
<dbReference type="EMBL" id="CP071793">
    <property type="protein sequence ID" value="QTD48379.1"/>
    <property type="molecule type" value="Genomic_DNA"/>
</dbReference>
<dbReference type="SUPFAM" id="SSF51735">
    <property type="entry name" value="NAD(P)-binding Rossmann-fold domains"/>
    <property type="match status" value="3"/>
</dbReference>
<evidence type="ECO:0000313" key="6">
    <source>
        <dbReference type="EMBL" id="QTD48379.1"/>
    </source>
</evidence>
<dbReference type="InterPro" id="IPR023213">
    <property type="entry name" value="CAT-like_dom_sf"/>
</dbReference>
<keyword evidence="2" id="KW-0597">Phosphoprotein</keyword>
<dbReference type="Gene3D" id="3.30.300.30">
    <property type="match status" value="2"/>
</dbReference>
<proteinExistence type="predicted"/>
<dbReference type="InterPro" id="IPR042099">
    <property type="entry name" value="ANL_N_sf"/>
</dbReference>
<dbReference type="InterPro" id="IPR020845">
    <property type="entry name" value="AMP-binding_CS"/>
</dbReference>
<dbReference type="FunFam" id="1.10.1200.10:FF:000016">
    <property type="entry name" value="Non-ribosomal peptide synthase"/>
    <property type="match status" value="1"/>
</dbReference>
<dbReference type="RefSeq" id="WP_237378033.1">
    <property type="nucleotide sequence ID" value="NZ_CP071793.1"/>
</dbReference>